<dbReference type="PROSITE" id="PS50927">
    <property type="entry name" value="BULB_LECTIN"/>
    <property type="match status" value="1"/>
</dbReference>
<keyword evidence="9" id="KW-0677">Repeat</keyword>
<dbReference type="Gene3D" id="3.30.200.20">
    <property type="entry name" value="Phosphorylase Kinase, domain 1"/>
    <property type="match status" value="1"/>
</dbReference>
<dbReference type="Pfam" id="PF07714">
    <property type="entry name" value="PK_Tyr_Ser-Thr"/>
    <property type="match status" value="1"/>
</dbReference>
<keyword evidence="12 20" id="KW-0067">ATP-binding</keyword>
<evidence type="ECO:0000256" key="12">
    <source>
        <dbReference type="ARBA" id="ARBA00022840"/>
    </source>
</evidence>
<evidence type="ECO:0000256" key="15">
    <source>
        <dbReference type="ARBA" id="ARBA00023157"/>
    </source>
</evidence>
<dbReference type="InterPro" id="IPR024171">
    <property type="entry name" value="SRK-like_kinase"/>
</dbReference>
<evidence type="ECO:0000256" key="20">
    <source>
        <dbReference type="PIRNR" id="PIRNR000641"/>
    </source>
</evidence>
<comment type="similarity">
    <text evidence="20">Belongs to the protein kinase superfamily. Ser/Thr protein kinase family.</text>
</comment>
<dbReference type="SUPFAM" id="SSF51110">
    <property type="entry name" value="alpha-D-mannose-specific plant lectins"/>
    <property type="match status" value="1"/>
</dbReference>
<dbReference type="GO" id="GO:0004674">
    <property type="term" value="F:protein serine/threonine kinase activity"/>
    <property type="evidence" value="ECO:0007669"/>
    <property type="project" value="UniProtKB-KW"/>
</dbReference>
<evidence type="ECO:0000256" key="3">
    <source>
        <dbReference type="ARBA" id="ARBA00022527"/>
    </source>
</evidence>
<evidence type="ECO:0000256" key="19">
    <source>
        <dbReference type="ARBA" id="ARBA00048679"/>
    </source>
</evidence>
<dbReference type="FunFam" id="2.90.10.10:FF:000025">
    <property type="entry name" value="G-type lectin S-receptor-like serine/threonine-protein kinase"/>
    <property type="match status" value="1"/>
</dbReference>
<dbReference type="FunFam" id="1.10.510.10:FF:000384">
    <property type="entry name" value="G-type lectin S-receptor-like serine/threonine-protein kinase"/>
    <property type="match status" value="1"/>
</dbReference>
<keyword evidence="10 20" id="KW-0547">Nucleotide-binding</keyword>
<keyword evidence="11 20" id="KW-0418">Kinase</keyword>
<evidence type="ECO:0000259" key="24">
    <source>
        <dbReference type="PROSITE" id="PS50948"/>
    </source>
</evidence>
<keyword evidence="8" id="KW-0430">Lectin</keyword>
<proteinExistence type="inferred from homology"/>
<evidence type="ECO:0000259" key="22">
    <source>
        <dbReference type="PROSITE" id="PS50011"/>
    </source>
</evidence>
<keyword evidence="16" id="KW-0675">Receptor</keyword>
<keyword evidence="17" id="KW-0325">Glycoprotein</keyword>
<evidence type="ECO:0000256" key="7">
    <source>
        <dbReference type="ARBA" id="ARBA00022729"/>
    </source>
</evidence>
<dbReference type="InterPro" id="IPR003609">
    <property type="entry name" value="Pan_app"/>
</dbReference>
<evidence type="ECO:0000259" key="23">
    <source>
        <dbReference type="PROSITE" id="PS50927"/>
    </source>
</evidence>
<evidence type="ECO:0000256" key="4">
    <source>
        <dbReference type="ARBA" id="ARBA00022536"/>
    </source>
</evidence>
<comment type="catalytic activity">
    <reaction evidence="19 20">
        <text>L-seryl-[protein] + ATP = O-phospho-L-seryl-[protein] + ADP + H(+)</text>
        <dbReference type="Rhea" id="RHEA:17989"/>
        <dbReference type="Rhea" id="RHEA-COMP:9863"/>
        <dbReference type="Rhea" id="RHEA-COMP:11604"/>
        <dbReference type="ChEBI" id="CHEBI:15378"/>
        <dbReference type="ChEBI" id="CHEBI:29999"/>
        <dbReference type="ChEBI" id="CHEBI:30616"/>
        <dbReference type="ChEBI" id="CHEBI:83421"/>
        <dbReference type="ChEBI" id="CHEBI:456216"/>
        <dbReference type="EC" id="2.7.11.1"/>
    </reaction>
</comment>
<dbReference type="InterPro" id="IPR000719">
    <property type="entry name" value="Prot_kinase_dom"/>
</dbReference>
<keyword evidence="4" id="KW-0245">EGF-like domain</keyword>
<keyword evidence="2" id="KW-1003">Cell membrane</keyword>
<evidence type="ECO:0000313" key="25">
    <source>
        <dbReference type="EMBL" id="KAK4777912.1"/>
    </source>
</evidence>
<dbReference type="PIRSF" id="PIRSF000641">
    <property type="entry name" value="SRK"/>
    <property type="match status" value="1"/>
</dbReference>
<dbReference type="GO" id="GO:0005524">
    <property type="term" value="F:ATP binding"/>
    <property type="evidence" value="ECO:0007669"/>
    <property type="project" value="UniProtKB-KW"/>
</dbReference>
<dbReference type="PANTHER" id="PTHR47974">
    <property type="entry name" value="OS07G0415500 PROTEIN"/>
    <property type="match status" value="1"/>
</dbReference>
<comment type="subcellular location">
    <subcellularLocation>
        <location evidence="1">Cell membrane</location>
        <topology evidence="1">Single-pass type I membrane protein</topology>
    </subcellularLocation>
</comment>
<evidence type="ECO:0000256" key="5">
    <source>
        <dbReference type="ARBA" id="ARBA00022679"/>
    </source>
</evidence>
<name>A0AAN7L1V6_9MYRT</name>
<keyword evidence="14 21" id="KW-0472">Membrane</keyword>
<keyword evidence="3 20" id="KW-0723">Serine/threonine-protein kinase</keyword>
<dbReference type="AlphaFoldDB" id="A0AAN7L1V6"/>
<keyword evidence="7" id="KW-0732">Signal</keyword>
<evidence type="ECO:0000256" key="8">
    <source>
        <dbReference type="ARBA" id="ARBA00022734"/>
    </source>
</evidence>
<comment type="caution">
    <text evidence="25">The sequence shown here is derived from an EMBL/GenBank/DDBJ whole genome shotgun (WGS) entry which is preliminary data.</text>
</comment>
<gene>
    <name evidence="25" type="ORF">SAY87_018099</name>
</gene>
<feature type="domain" description="Bulb-type lectin" evidence="23">
    <location>
        <begin position="39"/>
        <end position="151"/>
    </location>
</feature>
<keyword evidence="13 21" id="KW-1133">Transmembrane helix</keyword>
<reference evidence="25 26" key="1">
    <citation type="journal article" date="2023" name="Hortic Res">
        <title>Pangenome of water caltrop reveals structural variations and asymmetric subgenome divergence after allopolyploidization.</title>
        <authorList>
            <person name="Zhang X."/>
            <person name="Chen Y."/>
            <person name="Wang L."/>
            <person name="Yuan Y."/>
            <person name="Fang M."/>
            <person name="Shi L."/>
            <person name="Lu R."/>
            <person name="Comes H.P."/>
            <person name="Ma Y."/>
            <person name="Chen Y."/>
            <person name="Huang G."/>
            <person name="Zhou Y."/>
            <person name="Zheng Z."/>
            <person name="Qiu Y."/>
        </authorList>
    </citation>
    <scope>NUCLEOTIDE SEQUENCE [LARGE SCALE GENOMIC DNA]</scope>
    <source>
        <tissue evidence="25">Roots</tissue>
    </source>
</reference>
<evidence type="ECO:0000256" key="14">
    <source>
        <dbReference type="ARBA" id="ARBA00023136"/>
    </source>
</evidence>
<dbReference type="GO" id="GO:0005886">
    <property type="term" value="C:plasma membrane"/>
    <property type="evidence" value="ECO:0007669"/>
    <property type="project" value="UniProtKB-SubCell"/>
</dbReference>
<dbReference type="InterPro" id="IPR001480">
    <property type="entry name" value="Bulb-type_lectin_dom"/>
</dbReference>
<dbReference type="PROSITE" id="PS50011">
    <property type="entry name" value="PROTEIN_KINASE_DOM"/>
    <property type="match status" value="1"/>
</dbReference>
<evidence type="ECO:0000256" key="13">
    <source>
        <dbReference type="ARBA" id="ARBA00022989"/>
    </source>
</evidence>
<accession>A0AAN7L1V6</accession>
<dbReference type="InterPro" id="IPR036426">
    <property type="entry name" value="Bulb-type_lectin_dom_sf"/>
</dbReference>
<organism evidence="25 26">
    <name type="scientific">Trapa incisa</name>
    <dbReference type="NCBI Taxonomy" id="236973"/>
    <lineage>
        <taxon>Eukaryota</taxon>
        <taxon>Viridiplantae</taxon>
        <taxon>Streptophyta</taxon>
        <taxon>Embryophyta</taxon>
        <taxon>Tracheophyta</taxon>
        <taxon>Spermatophyta</taxon>
        <taxon>Magnoliopsida</taxon>
        <taxon>eudicotyledons</taxon>
        <taxon>Gunneridae</taxon>
        <taxon>Pentapetalae</taxon>
        <taxon>rosids</taxon>
        <taxon>malvids</taxon>
        <taxon>Myrtales</taxon>
        <taxon>Lythraceae</taxon>
        <taxon>Trapa</taxon>
    </lineage>
</organism>
<evidence type="ECO:0000256" key="6">
    <source>
        <dbReference type="ARBA" id="ARBA00022692"/>
    </source>
</evidence>
<keyword evidence="15" id="KW-1015">Disulfide bond</keyword>
<evidence type="ECO:0000256" key="1">
    <source>
        <dbReference type="ARBA" id="ARBA00004251"/>
    </source>
</evidence>
<evidence type="ECO:0000256" key="16">
    <source>
        <dbReference type="ARBA" id="ARBA00023170"/>
    </source>
</evidence>
<feature type="domain" description="Protein kinase" evidence="22">
    <location>
        <begin position="519"/>
        <end position="787"/>
    </location>
</feature>
<dbReference type="Gene3D" id="1.10.510.10">
    <property type="entry name" value="Transferase(Phosphotransferase) domain 1"/>
    <property type="match status" value="1"/>
</dbReference>
<feature type="domain" description="Apple" evidence="24">
    <location>
        <begin position="350"/>
        <end position="427"/>
    </location>
</feature>
<keyword evidence="5 20" id="KW-0808">Transferase</keyword>
<dbReference type="InterPro" id="IPR011009">
    <property type="entry name" value="Kinase-like_dom_sf"/>
</dbReference>
<evidence type="ECO:0000256" key="17">
    <source>
        <dbReference type="ARBA" id="ARBA00023180"/>
    </source>
</evidence>
<dbReference type="FunFam" id="3.30.200.20:FF:000059">
    <property type="entry name" value="S-receptor-like serine/threonine-protein kinase"/>
    <property type="match status" value="1"/>
</dbReference>
<dbReference type="GO" id="GO:0030246">
    <property type="term" value="F:carbohydrate binding"/>
    <property type="evidence" value="ECO:0007669"/>
    <property type="project" value="UniProtKB-KW"/>
</dbReference>
<evidence type="ECO:0000256" key="21">
    <source>
        <dbReference type="SAM" id="Phobius"/>
    </source>
</evidence>
<evidence type="ECO:0000256" key="18">
    <source>
        <dbReference type="ARBA" id="ARBA00047899"/>
    </source>
</evidence>
<evidence type="ECO:0000313" key="26">
    <source>
        <dbReference type="Proteomes" id="UP001345219"/>
    </source>
</evidence>
<keyword evidence="26" id="KW-1185">Reference proteome</keyword>
<dbReference type="Pfam" id="PF01453">
    <property type="entry name" value="B_lectin"/>
    <property type="match status" value="1"/>
</dbReference>
<protein>
    <recommendedName>
        <fullName evidence="20">Receptor-like serine/threonine-protein kinase</fullName>
        <ecNumber evidence="20">2.7.11.1</ecNumber>
    </recommendedName>
</protein>
<dbReference type="Gene3D" id="2.90.10.10">
    <property type="entry name" value="Bulb-type lectin domain"/>
    <property type="match status" value="2"/>
</dbReference>
<keyword evidence="6 21" id="KW-0812">Transmembrane</keyword>
<dbReference type="SMART" id="SM00108">
    <property type="entry name" value="B_lectin"/>
    <property type="match status" value="1"/>
</dbReference>
<evidence type="ECO:0000256" key="10">
    <source>
        <dbReference type="ARBA" id="ARBA00022741"/>
    </source>
</evidence>
<evidence type="ECO:0000256" key="9">
    <source>
        <dbReference type="ARBA" id="ARBA00022737"/>
    </source>
</evidence>
<dbReference type="PANTHER" id="PTHR47974:SF9">
    <property type="entry name" value="RECEPTOR-LIKE SERINE_THREONINE-PROTEIN KINASE"/>
    <property type="match status" value="1"/>
</dbReference>
<comment type="catalytic activity">
    <reaction evidence="18 20">
        <text>L-threonyl-[protein] + ATP = O-phospho-L-threonyl-[protein] + ADP + H(+)</text>
        <dbReference type="Rhea" id="RHEA:46608"/>
        <dbReference type="Rhea" id="RHEA-COMP:11060"/>
        <dbReference type="Rhea" id="RHEA-COMP:11605"/>
        <dbReference type="ChEBI" id="CHEBI:15378"/>
        <dbReference type="ChEBI" id="CHEBI:30013"/>
        <dbReference type="ChEBI" id="CHEBI:30616"/>
        <dbReference type="ChEBI" id="CHEBI:61977"/>
        <dbReference type="ChEBI" id="CHEBI:456216"/>
        <dbReference type="EC" id="2.7.11.1"/>
    </reaction>
</comment>
<dbReference type="PROSITE" id="PS50948">
    <property type="entry name" value="PAN"/>
    <property type="match status" value="1"/>
</dbReference>
<dbReference type="Proteomes" id="UP001345219">
    <property type="component" value="Chromosome 14"/>
</dbReference>
<dbReference type="CDD" id="cd14066">
    <property type="entry name" value="STKc_IRAK"/>
    <property type="match status" value="1"/>
</dbReference>
<feature type="transmembrane region" description="Helical" evidence="21">
    <location>
        <begin position="451"/>
        <end position="476"/>
    </location>
</feature>
<evidence type="ECO:0000256" key="11">
    <source>
        <dbReference type="ARBA" id="ARBA00022777"/>
    </source>
</evidence>
<dbReference type="SUPFAM" id="SSF56112">
    <property type="entry name" value="Protein kinase-like (PK-like)"/>
    <property type="match status" value="1"/>
</dbReference>
<dbReference type="EC" id="2.7.11.1" evidence="20"/>
<dbReference type="FunFam" id="2.90.10.10:FF:000016">
    <property type="entry name" value="G-type lectin S-receptor-like serine/threonine-protein kinase"/>
    <property type="match status" value="1"/>
</dbReference>
<dbReference type="InterPro" id="IPR001245">
    <property type="entry name" value="Ser-Thr/Tyr_kinase_cat_dom"/>
</dbReference>
<sequence length="798" mass="87393">MELHLQLQFHPSLCIIIIIATAFHGVSVSATDIPLGSSLKASEQDQKWSSPNSLFSLRFIPADPAAASPSFAASITYGSVPLWSAGYGASVDAGGYLILIRTGDLRLVNGSGSAVWGSGTAGRGVSSATIDDSGNFILKVGNVSVWSTFENPTNSILPGQNFSVGSLLRNGVYSFSLQSSGNLTLHWNSSVAYWNRGLNSSVDSDPWKNNVKGVPNLNFSVNLVSPVLRLDQTGVLSISDPKLPSPAIMAYCNDFGDSDNVLRFLKLDDDGNLRIYSSPTGSISRDTPTSVGWAAIQDQCQVFGYCGDMGICYYGDDSRPACGCPSKNFKPVDPRDQRKGCKRKVEVGDCPGNSTLLELRNTQFLGLSGGFIANASACRSKCLDNSSCVISTLMSDGTGACLLKKAAEFSSGYHALTLPGTSFIKVCFPVQPSSLIHAKNDGTSEELRSDMWLLSVIVLMTIIVGLVFQGGVWCWYSMGRRHRACYGVSSESSSRYVFLEYVSGSPIQFSYKELQQVTRGFTDILGAGPFGSVYKGVLANGTVAAVKQLKEAGRKISEREYRAEFTTICSTHHLNLVRVIGYCSERSHRLLVYEFMQKGSLDKFLFGADGERLLDWKKRFKIALGTAKGMQYLHEECQRCIIHYNLRPENILLDDDFNAKVSDFGILRLATEREPHGYLAPEWLLGLPITSKSDVYSFGVVLLEIVSGRRSFEVPMETNGRRFTSWACRELEETGDVRWIMDEKIRGRDFNFGEVKRVLQVSFCCTQDDPSRRPMMGKVVQMLEGVIEVQKPPAAAGS</sequence>
<dbReference type="EMBL" id="JAXIOK010000002">
    <property type="protein sequence ID" value="KAK4777912.1"/>
    <property type="molecule type" value="Genomic_DNA"/>
</dbReference>
<evidence type="ECO:0000256" key="2">
    <source>
        <dbReference type="ARBA" id="ARBA00022475"/>
    </source>
</evidence>